<keyword evidence="2" id="KW-1185">Reference proteome</keyword>
<gene>
    <name evidence="1" type="ORF">ACFYKX_11180</name>
</gene>
<reference evidence="1 2" key="1">
    <citation type="submission" date="2024-08" db="EMBL/GenBank/DDBJ databases">
        <title>Two novel Cytobacillus novel species.</title>
        <authorList>
            <person name="Liu G."/>
        </authorList>
    </citation>
    <scope>NUCLEOTIDE SEQUENCE [LARGE SCALE GENOMIC DNA]</scope>
    <source>
        <strain evidence="1 2">FJAT-54145</strain>
    </source>
</reference>
<dbReference type="Proteomes" id="UP001601059">
    <property type="component" value="Unassembled WGS sequence"/>
</dbReference>
<protein>
    <submittedName>
        <fullName evidence="1">Uncharacterized protein</fullName>
    </submittedName>
</protein>
<evidence type="ECO:0000313" key="2">
    <source>
        <dbReference type="Proteomes" id="UP001601059"/>
    </source>
</evidence>
<sequence>MYQVNKFVCERQFSHEVFVVGGMINVNVRNQEGYIDFGYCIPTLSWPRDEATQDVMLEDKFHFSTQQEWVKPILRQWMKKHKDLIETSLNESLVLV</sequence>
<comment type="caution">
    <text evidence="1">The sequence shown here is derived from an EMBL/GenBank/DDBJ whole genome shotgun (WGS) entry which is preliminary data.</text>
</comment>
<accession>A0ABW6KAE1</accession>
<dbReference type="RefSeq" id="WP_389361027.1">
    <property type="nucleotide sequence ID" value="NZ_JBIACK010000004.1"/>
</dbReference>
<name>A0ABW6KAE1_9BACI</name>
<evidence type="ECO:0000313" key="1">
    <source>
        <dbReference type="EMBL" id="MFE8701157.1"/>
    </source>
</evidence>
<dbReference type="EMBL" id="JBIACK010000004">
    <property type="protein sequence ID" value="MFE8701157.1"/>
    <property type="molecule type" value="Genomic_DNA"/>
</dbReference>
<proteinExistence type="predicted"/>
<organism evidence="1 2">
    <name type="scientific">Cytobacillus spartinae</name>
    <dbReference type="NCBI Taxonomy" id="3299023"/>
    <lineage>
        <taxon>Bacteria</taxon>
        <taxon>Bacillati</taxon>
        <taxon>Bacillota</taxon>
        <taxon>Bacilli</taxon>
        <taxon>Bacillales</taxon>
        <taxon>Bacillaceae</taxon>
        <taxon>Cytobacillus</taxon>
    </lineage>
</organism>